<sequence length="203" mass="21870">MAWDATAGVSLEYQTKPKVTETTFFAFALPLQRSRLDSSMGIRKIILHPHTSLARWPAVQSQTPSQNPVFDAGCLPMLFPPWFRPSTLYCRCRSIEVSKYQSIEVSTSHAAGSGSQAPGQAERGSGIKSLVTQHVQWRTSISDAMAPSSCLGCGCVLNGPGGCRWFKADHGWKCAEISILGIRLTAAVLQCSSAPGPGFRLGV</sequence>
<dbReference type="InParanoid" id="C0NXL6"/>
<dbReference type="GeneID" id="69041224"/>
<dbReference type="AlphaFoldDB" id="C0NXL6"/>
<gene>
    <name evidence="1" type="ORF">HCBG_08208</name>
</gene>
<name>C0NXL6_AJECG</name>
<evidence type="ECO:0000313" key="1">
    <source>
        <dbReference type="EMBL" id="EEH04082.1"/>
    </source>
</evidence>
<keyword evidence="2" id="KW-1185">Reference proteome</keyword>
<dbReference type="Proteomes" id="UP000001631">
    <property type="component" value="Unassembled WGS sequence"/>
</dbReference>
<dbReference type="EMBL" id="GG663375">
    <property type="protein sequence ID" value="EEH04082.1"/>
    <property type="molecule type" value="Genomic_DNA"/>
</dbReference>
<protein>
    <submittedName>
        <fullName evidence="1">Uncharacterized protein</fullName>
    </submittedName>
</protein>
<dbReference type="HOGENOM" id="CLU_1348597_0_0_1"/>
<proteinExistence type="predicted"/>
<evidence type="ECO:0000313" key="2">
    <source>
        <dbReference type="Proteomes" id="UP000001631"/>
    </source>
</evidence>
<dbReference type="RefSeq" id="XP_045284563.1">
    <property type="nucleotide sequence ID" value="XM_045435257.1"/>
</dbReference>
<accession>C0NXL6</accession>
<organism evidence="1 2">
    <name type="scientific">Ajellomyces capsulatus (strain G186AR / H82 / ATCC MYA-2454 / RMSCC 2432)</name>
    <name type="common">Darling's disease fungus</name>
    <name type="synonym">Histoplasma capsulatum</name>
    <dbReference type="NCBI Taxonomy" id="447093"/>
    <lineage>
        <taxon>Eukaryota</taxon>
        <taxon>Fungi</taxon>
        <taxon>Dikarya</taxon>
        <taxon>Ascomycota</taxon>
        <taxon>Pezizomycotina</taxon>
        <taxon>Eurotiomycetes</taxon>
        <taxon>Eurotiomycetidae</taxon>
        <taxon>Onygenales</taxon>
        <taxon>Ajellomycetaceae</taxon>
        <taxon>Histoplasma</taxon>
    </lineage>
</organism>
<reference evidence="1" key="1">
    <citation type="submission" date="2009-02" db="EMBL/GenBank/DDBJ databases">
        <title>The Genome Sequence of Ajellomyces capsulatus strain G186AR.</title>
        <authorList>
            <consortium name="The Broad Institute Genome Sequencing Platform"/>
            <person name="Champion M."/>
            <person name="Cuomo C."/>
            <person name="Ma L.-J."/>
            <person name="Henn M.R."/>
            <person name="Sil A."/>
            <person name="Goldman B."/>
            <person name="Young S.K."/>
            <person name="Kodira C.D."/>
            <person name="Zeng Q."/>
            <person name="Koehrsen M."/>
            <person name="Alvarado L."/>
            <person name="Berlin A."/>
            <person name="Borenstein D."/>
            <person name="Chen Z."/>
            <person name="Engels R."/>
            <person name="Freedman E."/>
            <person name="Gellesch M."/>
            <person name="Goldberg J."/>
            <person name="Griggs A."/>
            <person name="Gujja S."/>
            <person name="Heiman D."/>
            <person name="Hepburn T."/>
            <person name="Howarth C."/>
            <person name="Jen D."/>
            <person name="Larson L."/>
            <person name="Lewis B."/>
            <person name="Mehta T."/>
            <person name="Park D."/>
            <person name="Pearson M."/>
            <person name="Roberts A."/>
            <person name="Saif S."/>
            <person name="Shea T."/>
            <person name="Shenoy N."/>
            <person name="Sisk P."/>
            <person name="Stolte C."/>
            <person name="Sykes S."/>
            <person name="Walk T."/>
            <person name="White J."/>
            <person name="Yandava C."/>
            <person name="Klein B."/>
            <person name="McEwen J.G."/>
            <person name="Puccia R."/>
            <person name="Goldman G.H."/>
            <person name="Felipe M.S."/>
            <person name="Nino-Vega G."/>
            <person name="San-Blas G."/>
            <person name="Taylor J."/>
            <person name="Mendoza L."/>
            <person name="Galagan J."/>
            <person name="Nusbaum C."/>
            <person name="Birren B."/>
        </authorList>
    </citation>
    <scope>NUCLEOTIDE SEQUENCE</scope>
    <source>
        <strain evidence="1">G186AR</strain>
    </source>
</reference>